<dbReference type="Proteomes" id="UP001205105">
    <property type="component" value="Unassembled WGS sequence"/>
</dbReference>
<gene>
    <name evidence="1" type="ORF">COHA_008387</name>
</gene>
<reference evidence="1" key="1">
    <citation type="submission" date="2020-11" db="EMBL/GenBank/DDBJ databases">
        <title>Chlorella ohadii genome sequencing and assembly.</title>
        <authorList>
            <person name="Murik O."/>
            <person name="Treves H."/>
            <person name="Kedem I."/>
            <person name="Shotland Y."/>
            <person name="Kaplan A."/>
        </authorList>
    </citation>
    <scope>NUCLEOTIDE SEQUENCE</scope>
    <source>
        <strain evidence="1">1</strain>
    </source>
</reference>
<comment type="caution">
    <text evidence="1">The sequence shown here is derived from an EMBL/GenBank/DDBJ whole genome shotgun (WGS) entry which is preliminary data.</text>
</comment>
<keyword evidence="2" id="KW-1185">Reference proteome</keyword>
<accession>A0AAD5GYU4</accession>
<sequence>MALAGTAAARPMPRTITITIPDPAAVKEAISTSELAEFLASHLQQPGAATALLSSQVSELLNQSKALGRKGLIGEGGKGLLNHLSTTMAPRTAALLLCSLLLAATAMGGAQAARLPRALHSLAAVQAAESAAENAALAAASQQLVALLVSALQQEAGWERWEL</sequence>
<evidence type="ECO:0000313" key="2">
    <source>
        <dbReference type="Proteomes" id="UP001205105"/>
    </source>
</evidence>
<organism evidence="1 2">
    <name type="scientific">Chlorella ohadii</name>
    <dbReference type="NCBI Taxonomy" id="2649997"/>
    <lineage>
        <taxon>Eukaryota</taxon>
        <taxon>Viridiplantae</taxon>
        <taxon>Chlorophyta</taxon>
        <taxon>core chlorophytes</taxon>
        <taxon>Trebouxiophyceae</taxon>
        <taxon>Chlorellales</taxon>
        <taxon>Chlorellaceae</taxon>
        <taxon>Chlorella clade</taxon>
        <taxon>Chlorella</taxon>
    </lineage>
</organism>
<protein>
    <submittedName>
        <fullName evidence="1">Uncharacterized protein</fullName>
    </submittedName>
</protein>
<dbReference type="EMBL" id="JADXDR010000143">
    <property type="protein sequence ID" value="KAI7837756.1"/>
    <property type="molecule type" value="Genomic_DNA"/>
</dbReference>
<name>A0AAD5GYU4_9CHLO</name>
<proteinExistence type="predicted"/>
<dbReference type="AlphaFoldDB" id="A0AAD5GYU4"/>
<evidence type="ECO:0000313" key="1">
    <source>
        <dbReference type="EMBL" id="KAI7837756.1"/>
    </source>
</evidence>